<dbReference type="STRING" id="1000565.METUNv1_01337"/>
<dbReference type="GO" id="GO:0006508">
    <property type="term" value="P:proteolysis"/>
    <property type="evidence" value="ECO:0007669"/>
    <property type="project" value="InterPro"/>
</dbReference>
<dbReference type="PROSITE" id="PS52035">
    <property type="entry name" value="PEPTIDASE_M14"/>
    <property type="match status" value="1"/>
</dbReference>
<dbReference type="Gene3D" id="2.60.40.3120">
    <property type="match status" value="1"/>
</dbReference>
<dbReference type="PANTHER" id="PTHR12756">
    <property type="entry name" value="CYTOSOLIC CARBOXYPEPTIDASE"/>
    <property type="match status" value="1"/>
</dbReference>
<dbReference type="AlphaFoldDB" id="F5RAQ3"/>
<dbReference type="eggNOG" id="COG2866">
    <property type="taxonomic scope" value="Bacteria"/>
</dbReference>
<dbReference type="Pfam" id="PF00246">
    <property type="entry name" value="Peptidase_M14"/>
    <property type="match status" value="1"/>
</dbReference>
<evidence type="ECO:0000256" key="2">
    <source>
        <dbReference type="PROSITE-ProRule" id="PRU01379"/>
    </source>
</evidence>
<dbReference type="Gene3D" id="3.40.630.10">
    <property type="entry name" value="Zn peptidases"/>
    <property type="match status" value="1"/>
</dbReference>
<dbReference type="EMBL" id="AFHG01000037">
    <property type="protein sequence ID" value="EGK72375.1"/>
    <property type="molecule type" value="Genomic_DNA"/>
</dbReference>
<evidence type="ECO:0000313" key="5">
    <source>
        <dbReference type="Proteomes" id="UP000005019"/>
    </source>
</evidence>
<dbReference type="InterPro" id="IPR050821">
    <property type="entry name" value="Cytosolic_carboxypeptidase"/>
</dbReference>
<accession>F5RAQ3</accession>
<dbReference type="Proteomes" id="UP000005019">
    <property type="component" value="Unassembled WGS sequence"/>
</dbReference>
<sequence length="379" mass="42557">MIRISSQFDSGAIEVLECADVSNIRLNLPSDNAAAFRQWFHFRLQGARGQACSISFENAGQSAYPGGWDGYRVVASYDRRNWFRLSAGQYDGERYTFRITPDFDSVYFAYFEPYSWERHLELLGEADASPVATVTDLGATPDGRDLNLITVGRPAPGRRNVWITARQHPGETMAEFYVEGLLRRLYDTSDPVSRRLLERACFHVVPNMNPDGSLRGNLRTNARGTNLNRAWREPDMQSSPEVALVRARMEATGVDVFLDIHGDETLPYVFIDGNGMVPGFTDAHREQERRFTDALLAASPDFQMTEGYAPDRFTDELLTLASKWVYHRFGCLALTLEMPFKDNANLPDGLFGWSSARSQRLGAATLQALLAALDERSGN</sequence>
<keyword evidence="4" id="KW-0121">Carboxypeptidase</keyword>
<proteinExistence type="inferred from homology"/>
<dbReference type="GO" id="GO:0004181">
    <property type="term" value="F:metallocarboxypeptidase activity"/>
    <property type="evidence" value="ECO:0007669"/>
    <property type="project" value="InterPro"/>
</dbReference>
<name>F5RAQ3_METUF</name>
<comment type="cofactor">
    <cofactor evidence="1">
        <name>Zn(2+)</name>
        <dbReference type="ChEBI" id="CHEBI:29105"/>
    </cofactor>
</comment>
<organism evidence="4 5">
    <name type="scientific">Methyloversatilis universalis (strain ATCC BAA-1314 / DSM 25237 / JCM 13912 / CCUG 52030 / FAM5)</name>
    <dbReference type="NCBI Taxonomy" id="1000565"/>
    <lineage>
        <taxon>Bacteria</taxon>
        <taxon>Pseudomonadati</taxon>
        <taxon>Pseudomonadota</taxon>
        <taxon>Betaproteobacteria</taxon>
        <taxon>Nitrosomonadales</taxon>
        <taxon>Sterolibacteriaceae</taxon>
        <taxon>Methyloversatilis</taxon>
    </lineage>
</organism>
<keyword evidence="4" id="KW-0645">Protease</keyword>
<dbReference type="SMART" id="SM00631">
    <property type="entry name" value="Zn_pept"/>
    <property type="match status" value="1"/>
</dbReference>
<gene>
    <name evidence="4" type="ORF">METUNv1_01337</name>
</gene>
<dbReference type="CDD" id="cd06234">
    <property type="entry name" value="M14_PaCCP-like"/>
    <property type="match status" value="1"/>
</dbReference>
<feature type="domain" description="Peptidase M14" evidence="3">
    <location>
        <begin position="112"/>
        <end position="376"/>
    </location>
</feature>
<dbReference type="RefSeq" id="WP_008060061.1">
    <property type="nucleotide sequence ID" value="NZ_AFHG01000037.1"/>
</dbReference>
<dbReference type="GO" id="GO:0008270">
    <property type="term" value="F:zinc ion binding"/>
    <property type="evidence" value="ECO:0007669"/>
    <property type="project" value="InterPro"/>
</dbReference>
<feature type="active site" description="Proton donor/acceptor" evidence="2">
    <location>
        <position position="337"/>
    </location>
</feature>
<dbReference type="InterPro" id="IPR040626">
    <property type="entry name" value="Pepdidase_M14_N"/>
</dbReference>
<evidence type="ECO:0000313" key="4">
    <source>
        <dbReference type="EMBL" id="EGK72375.1"/>
    </source>
</evidence>
<keyword evidence="4" id="KW-0378">Hydrolase</keyword>
<reference evidence="4 5" key="1">
    <citation type="journal article" date="2011" name="J. Bacteriol.">
        <title>Genome sequence of Methyloversatilis universalis FAM5T, a methylotrophic representative of the order Rhodocyclales.</title>
        <authorList>
            <person name="Kittichotirat W."/>
            <person name="Good N.M."/>
            <person name="Hall R."/>
            <person name="Bringel F."/>
            <person name="Lajus A."/>
            <person name="Medigue C."/>
            <person name="Smalley N.E."/>
            <person name="Beck D."/>
            <person name="Bumgarner R."/>
            <person name="Vuilleumier S."/>
            <person name="Kalyuzhnaya M.G."/>
        </authorList>
    </citation>
    <scope>NUCLEOTIDE SEQUENCE [LARGE SCALE GENOMIC DNA]</scope>
    <source>
        <strain evidence="5">ATCC BAA-1314 / JCM 13912 / FAM5</strain>
    </source>
</reference>
<dbReference type="OrthoDB" id="5490902at2"/>
<dbReference type="SUPFAM" id="SSF53187">
    <property type="entry name" value="Zn-dependent exopeptidases"/>
    <property type="match status" value="1"/>
</dbReference>
<protein>
    <submittedName>
        <fullName evidence="4">Peptidase M14, carboxypeptidase A</fullName>
    </submittedName>
</protein>
<comment type="similarity">
    <text evidence="2">Belongs to the peptidase M14 family.</text>
</comment>
<comment type="caution">
    <text evidence="4">The sequence shown here is derived from an EMBL/GenBank/DDBJ whole genome shotgun (WGS) entry which is preliminary data.</text>
</comment>
<dbReference type="Pfam" id="PF18027">
    <property type="entry name" value="Pepdidase_M14_N"/>
    <property type="match status" value="1"/>
</dbReference>
<evidence type="ECO:0000259" key="3">
    <source>
        <dbReference type="PROSITE" id="PS52035"/>
    </source>
</evidence>
<keyword evidence="5" id="KW-1185">Reference proteome</keyword>
<evidence type="ECO:0000256" key="1">
    <source>
        <dbReference type="ARBA" id="ARBA00001947"/>
    </source>
</evidence>
<dbReference type="InterPro" id="IPR000834">
    <property type="entry name" value="Peptidase_M14"/>
</dbReference>
<dbReference type="PANTHER" id="PTHR12756:SF11">
    <property type="entry name" value="CYTOSOLIC CARBOXYPEPTIDASE 1"/>
    <property type="match status" value="1"/>
</dbReference>